<name>A0A7W4YP69_9MICO</name>
<evidence type="ECO:0000313" key="1">
    <source>
        <dbReference type="EMBL" id="MBB2976867.1"/>
    </source>
</evidence>
<sequence length="306" mass="32995">MSRSDFSSIAWVESPLQLLGAAEWGHAHGRKVPIAGRLTAQMSATADELIARGAPFGECAPYLGIPWQLLATHRHWLVGDGFSGQFRLAASVLRPRSITFLDDGANAVAYADALIGYAPYARPGVTERGLTTRIAPIARERVLARARRGGVDMFTAFELGASRVERLDDIGVRSNRHSFAFTRATARPLQLQTSRVVLGSARVVDGRMPQATYLRWVAAEASVAAFTYLPHRREPEAQIAAVAALPGVRLHRAGVPVEMLLAGTQQPLDVVSLASSALTTLSLVLAPSGSRIQERRMRGESVEVVA</sequence>
<proteinExistence type="predicted"/>
<evidence type="ECO:0000313" key="2">
    <source>
        <dbReference type="Proteomes" id="UP000529310"/>
    </source>
</evidence>
<organism evidence="1 2">
    <name type="scientific">Microbacterium endophyticum</name>
    <dbReference type="NCBI Taxonomy" id="1526412"/>
    <lineage>
        <taxon>Bacteria</taxon>
        <taxon>Bacillati</taxon>
        <taxon>Actinomycetota</taxon>
        <taxon>Actinomycetes</taxon>
        <taxon>Micrococcales</taxon>
        <taxon>Microbacteriaceae</taxon>
        <taxon>Microbacterium</taxon>
    </lineage>
</organism>
<dbReference type="Proteomes" id="UP000529310">
    <property type="component" value="Unassembled WGS sequence"/>
</dbReference>
<comment type="caution">
    <text evidence="1">The sequence shown here is derived from an EMBL/GenBank/DDBJ whole genome shotgun (WGS) entry which is preliminary data.</text>
</comment>
<dbReference type="RefSeq" id="WP_165140279.1">
    <property type="nucleotide sequence ID" value="NZ_CP049255.1"/>
</dbReference>
<dbReference type="AlphaFoldDB" id="A0A7W4YP69"/>
<accession>A0A7W4YP69</accession>
<keyword evidence="2" id="KW-1185">Reference proteome</keyword>
<reference evidence="1 2" key="1">
    <citation type="submission" date="2020-08" db="EMBL/GenBank/DDBJ databases">
        <title>Sequencing the genomes of 1000 actinobacteria strains.</title>
        <authorList>
            <person name="Klenk H.-P."/>
        </authorList>
    </citation>
    <scope>NUCLEOTIDE SEQUENCE [LARGE SCALE GENOMIC DNA]</scope>
    <source>
        <strain evidence="1 2">DSM 27099</strain>
    </source>
</reference>
<protein>
    <submittedName>
        <fullName evidence="1">Uncharacterized protein</fullName>
    </submittedName>
</protein>
<dbReference type="EMBL" id="JACHWQ010000009">
    <property type="protein sequence ID" value="MBB2976867.1"/>
    <property type="molecule type" value="Genomic_DNA"/>
</dbReference>
<gene>
    <name evidence="1" type="ORF">FHX49_002455</name>
</gene>